<name>A0ABW1JA91_9ACTN</name>
<proteinExistence type="predicted"/>
<dbReference type="RefSeq" id="WP_345716760.1">
    <property type="nucleotide sequence ID" value="NZ_BAABFP010000005.1"/>
</dbReference>
<gene>
    <name evidence="1" type="ORF">ACFQDO_01985</name>
</gene>
<dbReference type="EMBL" id="JBHSRD010000002">
    <property type="protein sequence ID" value="MFC6005887.1"/>
    <property type="molecule type" value="Genomic_DNA"/>
</dbReference>
<keyword evidence="2" id="KW-1185">Reference proteome</keyword>
<dbReference type="Pfam" id="PF11392">
    <property type="entry name" value="AllH"/>
    <property type="match status" value="1"/>
</dbReference>
<sequence length="260" mass="25525">MGLVAGAGSTALLDAFGGGTGQVVRVGSGAVSVALPGPRLLVLDLHPGPASLPCAVLAPALATVVAAGAVVVGDEVMINSFGLQLPSCWVQVSRWWSPARVLPREPGPASPRPADPGGLDAVTWRALRAAVSALAEHDAPATADLLCGVLGRGPGSTPAADDAVAGLLLAAQARPGPGAAVLDQVGRAVTAAAAARTTPLSAELLRHAAGGLATRVVVRALHRPTEGNRAAVRALGASSGAATLAGADLVASVRWGRLAA</sequence>
<evidence type="ECO:0000313" key="2">
    <source>
        <dbReference type="Proteomes" id="UP001596189"/>
    </source>
</evidence>
<evidence type="ECO:0000313" key="1">
    <source>
        <dbReference type="EMBL" id="MFC6005887.1"/>
    </source>
</evidence>
<dbReference type="Proteomes" id="UP001596189">
    <property type="component" value="Unassembled WGS sequence"/>
</dbReference>
<organism evidence="1 2">
    <name type="scientific">Angustibacter luteus</name>
    <dbReference type="NCBI Taxonomy" id="658456"/>
    <lineage>
        <taxon>Bacteria</taxon>
        <taxon>Bacillati</taxon>
        <taxon>Actinomycetota</taxon>
        <taxon>Actinomycetes</taxon>
        <taxon>Kineosporiales</taxon>
        <taxon>Kineosporiaceae</taxon>
    </lineage>
</organism>
<protein>
    <submittedName>
        <fullName evidence="1">DUF2877 domain-containing protein</fullName>
    </submittedName>
</protein>
<reference evidence="2" key="1">
    <citation type="journal article" date="2019" name="Int. J. Syst. Evol. Microbiol.">
        <title>The Global Catalogue of Microorganisms (GCM) 10K type strain sequencing project: providing services to taxonomists for standard genome sequencing and annotation.</title>
        <authorList>
            <consortium name="The Broad Institute Genomics Platform"/>
            <consortium name="The Broad Institute Genome Sequencing Center for Infectious Disease"/>
            <person name="Wu L."/>
            <person name="Ma J."/>
        </authorList>
    </citation>
    <scope>NUCLEOTIDE SEQUENCE [LARGE SCALE GENOMIC DNA]</scope>
    <source>
        <strain evidence="2">KACC 14249</strain>
    </source>
</reference>
<dbReference type="InterPro" id="IPR021530">
    <property type="entry name" value="AllH-like"/>
</dbReference>
<accession>A0ABW1JA91</accession>
<comment type="caution">
    <text evidence="1">The sequence shown here is derived from an EMBL/GenBank/DDBJ whole genome shotgun (WGS) entry which is preliminary data.</text>
</comment>